<evidence type="ECO:0000256" key="5">
    <source>
        <dbReference type="ARBA" id="ARBA00022989"/>
    </source>
</evidence>
<feature type="coiled-coil region" evidence="8">
    <location>
        <begin position="90"/>
        <end position="124"/>
    </location>
</feature>
<dbReference type="PANTHER" id="PTHR11629:SF63">
    <property type="entry name" value="V-TYPE PROTON ATPASE SUBUNIT A"/>
    <property type="match status" value="1"/>
</dbReference>
<dbReference type="EMBL" id="JAAIPF010000011">
    <property type="protein sequence ID" value="NSF73427.1"/>
    <property type="molecule type" value="Genomic_DNA"/>
</dbReference>
<dbReference type="Gene3D" id="3.30.70.2170">
    <property type="match status" value="1"/>
</dbReference>
<feature type="transmembrane region" description="Helical" evidence="9">
    <location>
        <begin position="486"/>
        <end position="509"/>
    </location>
</feature>
<evidence type="ECO:0000256" key="2">
    <source>
        <dbReference type="ARBA" id="ARBA00009904"/>
    </source>
</evidence>
<feature type="transmembrane region" description="Helical" evidence="9">
    <location>
        <begin position="578"/>
        <end position="601"/>
    </location>
</feature>
<dbReference type="Pfam" id="PF01496">
    <property type="entry name" value="V_ATPase_I"/>
    <property type="match status" value="1"/>
</dbReference>
<dbReference type="Gene3D" id="3.30.70.2750">
    <property type="match status" value="1"/>
</dbReference>
<organism evidence="10 11">
    <name type="scientific">Blautia wexlerae</name>
    <dbReference type="NCBI Taxonomy" id="418240"/>
    <lineage>
        <taxon>Bacteria</taxon>
        <taxon>Bacillati</taxon>
        <taxon>Bacillota</taxon>
        <taxon>Clostridia</taxon>
        <taxon>Lachnospirales</taxon>
        <taxon>Lachnospiraceae</taxon>
        <taxon>Blautia</taxon>
    </lineage>
</organism>
<feature type="transmembrane region" description="Helical" evidence="9">
    <location>
        <begin position="608"/>
        <end position="631"/>
    </location>
</feature>
<dbReference type="Proteomes" id="UP000822152">
    <property type="component" value="Unassembled WGS sequence"/>
</dbReference>
<gene>
    <name evidence="10" type="ORF">G4952_06230</name>
</gene>
<sequence>MIEKMKFLSITGPKADIDRVVNTYLSKYEIHLENALSELTTVQNLTPFLEINPYKEALNTANLFCEELNSFATDTVKAETAQAAAQTMDVETALDTIRRIQTDYQDLNKKRSDLENQLTTVDESLRVIRPFRNLDFDISSILKFRFIRFRFGRIGKEYYQKFERYIYDNLDTIFIKCDEDDQYIWGMYFVPEPESQKVKAVYSSMHFEKIYMPDSYEGTAREAFEQLAQKRSLILSDFNTVSQKRNDFLISHCREILAAQAAIARLSGNFDIRKLAACTKGKGENDIFYILCGWMTEKDAHSFQTDIKDDSKIFCIIDGEDDEHIQPETHQQPPTKLKNPKLFKPFEMYINMYGLPAYNEMDPTWFVAITYSFIFGAMFGDAGQGLLLFIGGFLLYKFKHIALAGIISCAGVFSTIFGILFGSFFGFENLFPALWLRPMNNMMTVPFIGKLNTVFIVAIGFGMGLILLCMVFNIINAWKAHDTEHIWFDTNSVAGLVFYGSATVSIALILTGHTLPGGILLFIMFGIPLILIFFKEPLTALVEKKSEVMPKEKGMFIVQGLFEMFEVLLSYFSNTLSFVRIGAFAVSHAAMMEVVLMLAGFESGHLNWIVVILGNLFVSGMEGLIVGIQVLRLEYYEMFSRFYKGTGRKFEPFRPTK</sequence>
<evidence type="ECO:0000256" key="3">
    <source>
        <dbReference type="ARBA" id="ARBA00022448"/>
    </source>
</evidence>
<evidence type="ECO:0000256" key="7">
    <source>
        <dbReference type="ARBA" id="ARBA00023136"/>
    </source>
</evidence>
<feature type="transmembrane region" description="Helical" evidence="9">
    <location>
        <begin position="401"/>
        <end position="427"/>
    </location>
</feature>
<comment type="caution">
    <text evidence="10">The sequence shown here is derived from an EMBL/GenBank/DDBJ whole genome shotgun (WGS) entry which is preliminary data.</text>
</comment>
<comment type="subcellular location">
    <subcellularLocation>
        <location evidence="1">Membrane</location>
        <topology evidence="1">Multi-pass membrane protein</topology>
    </subcellularLocation>
</comment>
<name>A0ABX2GM54_9FIRM</name>
<keyword evidence="6" id="KW-0406">Ion transport</keyword>
<keyword evidence="8" id="KW-0175">Coiled coil</keyword>
<evidence type="ECO:0000313" key="10">
    <source>
        <dbReference type="EMBL" id="NSF73427.1"/>
    </source>
</evidence>
<feature type="transmembrane region" description="Helical" evidence="9">
    <location>
        <begin position="365"/>
        <end position="389"/>
    </location>
</feature>
<dbReference type="InterPro" id="IPR002490">
    <property type="entry name" value="V-ATPase_116kDa_su"/>
</dbReference>
<dbReference type="PANTHER" id="PTHR11629">
    <property type="entry name" value="VACUOLAR PROTON ATPASES"/>
    <property type="match status" value="1"/>
</dbReference>
<evidence type="ECO:0000256" key="6">
    <source>
        <dbReference type="ARBA" id="ARBA00023065"/>
    </source>
</evidence>
<dbReference type="Gene3D" id="1.20.1460.20">
    <property type="match status" value="1"/>
</dbReference>
<reference evidence="10 11" key="1">
    <citation type="journal article" date="2020" name="Cell Host Microbe">
        <title>Functional and Genomic Variation between Human-Derived Isolates of Lachnospiraceae Reveals Inter- and Intra-Species Diversity.</title>
        <authorList>
            <person name="Sorbara M.T."/>
            <person name="Littmann E.R."/>
            <person name="Fontana E."/>
            <person name="Moody T.U."/>
            <person name="Kohout C.E."/>
            <person name="Gjonbalaj M."/>
            <person name="Eaton V."/>
            <person name="Seok R."/>
            <person name="Leiner I.M."/>
            <person name="Pamer E.G."/>
        </authorList>
    </citation>
    <scope>NUCLEOTIDE SEQUENCE [LARGE SCALE GENOMIC DNA]</scope>
    <source>
        <strain evidence="10 11">MSK.20.11</strain>
    </source>
</reference>
<comment type="similarity">
    <text evidence="2">Belongs to the V-ATPase 116 kDa subunit family.</text>
</comment>
<dbReference type="RefSeq" id="WP_173743063.1">
    <property type="nucleotide sequence ID" value="NZ_JAAIPF010000011.1"/>
</dbReference>
<proteinExistence type="inferred from homology"/>
<evidence type="ECO:0000256" key="8">
    <source>
        <dbReference type="SAM" id="Coils"/>
    </source>
</evidence>
<protein>
    <submittedName>
        <fullName evidence="10">ATPase</fullName>
    </submittedName>
</protein>
<evidence type="ECO:0000256" key="9">
    <source>
        <dbReference type="SAM" id="Phobius"/>
    </source>
</evidence>
<keyword evidence="3" id="KW-0813">Transport</keyword>
<evidence type="ECO:0000256" key="4">
    <source>
        <dbReference type="ARBA" id="ARBA00022692"/>
    </source>
</evidence>
<keyword evidence="4 9" id="KW-0812">Transmembrane</keyword>
<feature type="transmembrane region" description="Helical" evidence="9">
    <location>
        <begin position="515"/>
        <end position="534"/>
    </location>
</feature>
<feature type="transmembrane region" description="Helical" evidence="9">
    <location>
        <begin position="447"/>
        <end position="474"/>
    </location>
</feature>
<keyword evidence="7 9" id="KW-0472">Membrane</keyword>
<evidence type="ECO:0000313" key="11">
    <source>
        <dbReference type="Proteomes" id="UP000822152"/>
    </source>
</evidence>
<accession>A0ABX2GM54</accession>
<keyword evidence="11" id="KW-1185">Reference proteome</keyword>
<evidence type="ECO:0000256" key="1">
    <source>
        <dbReference type="ARBA" id="ARBA00004141"/>
    </source>
</evidence>
<keyword evidence="5 9" id="KW-1133">Transmembrane helix</keyword>